<dbReference type="InterPro" id="IPR016177">
    <property type="entry name" value="DNA-bd_dom_sf"/>
</dbReference>
<feature type="domain" description="C2H2-type" evidence="8">
    <location>
        <begin position="980"/>
        <end position="1007"/>
    </location>
</feature>
<sequence length="1667" mass="183703">MATDAFPVIDVRLLSQSDLLSLASSSPNSFDLRQLSDVVPTIDRSVFNESAGSRRQTYARHPLSPTSADPHPLPRRRGRPRLHPTPVPPPPPPPSDPSSEDNVRIVSHLRRLFGEKPEPAINDNALAAIVTAAEDRDREIRNAKGEVVDLAALAEKGDLYGEEMRRRTQGLTTAEQILGYMAGLDGEWGSRRRRRKTVDAAVFGDELPRGWKLLLWAKRKDGSVFLDCRRYVSPNGRQFMSCKEVSSYILSLLGKQDVRQPIPEESALIPSLVPMPPSSGTVVSNMVHDDPGRRENLHISSYPHQVSESRKKINESHSKKVDEVKERALALVEVGDREVRNGKGEVINLFRLAQKEDLFGEEIKRRTEELRTEEQVLGYMKGLEGQWGSSRKKRKIVDAGIFGDELPKGWKVLLGLKRKEGIVYLNCRSYVSPTGKQFMTCKEVSSYILSLIGHEDVRQPISGQHEASALHNPSLVPLQPSSGAAVNDTMCDSISRKENLDIRSYPHHLFESRETITGSHSKKVEEVKERASMLVEMGDRELRNGKGEVINLVRLAEKGDLFGEEIRRRTEELRTEEQVLGYMKGLDGQWGSTRKKRKIVDASIFADELPKGWKVLLGLKRKEGIVYLNCRRYVSPTGRQFMTCKEVSSYILSVIGNHVVRQPIPGQHEASAFLNPSLVPFPPSSIAAMNDTTPDGLSKENLHISSYSNFLESRESISKSHSKKVHEVEERAPPVFVEMKDREVRNAKGEAVDLVRLAEKGDLFREEIRRRTEELRTEEQLLGYMRGLEGQWGSSRKKRKIVDAGIFGDELPRGWKVLLGLKRKEGIIYLNCRSYFSPSGKQFMSCKEVSSYILSLTGGQDAQPIYCQYDESAPRADKLTSECVPGLIHQDGIGEELSKCALVTPISYNSAECEKHGMLDRVGKQGKAELQNMLECRKCKMIFGDKDEQIHHMMTSHGRSAKRRKLGTFLGDVIIKNGTYECQFCHKTFSERHRYSGHIGAHVRHQSLHGGTPFHAITTGTGNSSSCWALVPYVPPETNMPANSKEGTCTAKSVGEVHVDSSHCRSVMEKNETEHDPMLDEPEITESLSTTGRVVENSLKDCDMNGDKFKEFTEANDVTGVNSPSHRDVTIPSVTDLKDFTGKVVDNPIEDCDALAEKFKEFTEATDVKSPSCRDATVPFVVNAQDSARDSSAIITQETSTSKSVDFLNDHELMSESAVAGESIVQRLDPNVCIDVIAPAVSNMDTASCETVTESVLPLSISKTIGNSISGLVTNDHKSEDIVNTSNGENIGTSISKSDFVDGQSKDYDMTDYNSGVNTCCMSVEGNECYHSLSHSLANVEDTNFSNSGLTNTSSNAAISASGLTNTSSNAAISVSRDYNGGHKVEVENHFIAFSGNGSSYGVIDYTNGMFTSSVEEHGEIDAKANVKGDNGSHMLTSKDTDAMGTVHNDLNASYFIHSFSREQTCGIETTTDCMFPGDLNKSIFEEFDDVGNEVHNCFHSSNSVCEDAAAGDIISDDDGGLALQLNVANKSSSWLHSSNSLPILDMIPDQGEGGHGGLGPKTARENISGFDELRLGSMGPADFLLLTTQESGSQARSPIEFLPSGQLEWSLSLPNIASTVASTSVCVWCNREFISEDGAAEQQSGSLGYMCPECKARISGQYRGFP</sequence>
<reference evidence="10" key="1">
    <citation type="journal article" date="2023" name="GigaByte">
        <title>Genome assembly of the bearded iris, Iris pallida Lam.</title>
        <authorList>
            <person name="Bruccoleri R.E."/>
            <person name="Oakeley E.J."/>
            <person name="Faust A.M.E."/>
            <person name="Altorfer M."/>
            <person name="Dessus-Babus S."/>
            <person name="Burckhardt D."/>
            <person name="Oertli M."/>
            <person name="Naumann U."/>
            <person name="Petersen F."/>
            <person name="Wong J."/>
        </authorList>
    </citation>
    <scope>NUCLEOTIDE SEQUENCE</scope>
    <source>
        <strain evidence="10">GSM-AAB239-AS_SAM_17_03QT</strain>
    </source>
</reference>
<dbReference type="PROSITE" id="PS50157">
    <property type="entry name" value="ZINC_FINGER_C2H2_2"/>
    <property type="match status" value="1"/>
</dbReference>
<dbReference type="PROSITE" id="PS00028">
    <property type="entry name" value="ZINC_FINGER_C2H2_1"/>
    <property type="match status" value="2"/>
</dbReference>
<dbReference type="EMBL" id="JANAVB010044218">
    <property type="protein sequence ID" value="KAJ6791894.1"/>
    <property type="molecule type" value="Genomic_DNA"/>
</dbReference>
<dbReference type="InterPro" id="IPR001739">
    <property type="entry name" value="Methyl_CpG_DNA-bd"/>
</dbReference>
<protein>
    <submittedName>
        <fullName evidence="10">Uncharacterized protein</fullName>
    </submittedName>
</protein>
<evidence type="ECO:0000256" key="2">
    <source>
        <dbReference type="ARBA" id="ARBA00023015"/>
    </source>
</evidence>
<evidence type="ECO:0000256" key="7">
    <source>
        <dbReference type="SAM" id="MobiDB-lite"/>
    </source>
</evidence>
<evidence type="ECO:0000256" key="4">
    <source>
        <dbReference type="ARBA" id="ARBA00023163"/>
    </source>
</evidence>
<name>A0AAX6DJH4_IRIPA</name>
<dbReference type="GO" id="GO:0003677">
    <property type="term" value="F:DNA binding"/>
    <property type="evidence" value="ECO:0007669"/>
    <property type="project" value="UniProtKB-KW"/>
</dbReference>
<keyword evidence="4" id="KW-0804">Transcription</keyword>
<accession>A0AAX6DJH4</accession>
<keyword evidence="5" id="KW-0539">Nucleus</keyword>
<feature type="compositionally biased region" description="Basic residues" evidence="7">
    <location>
        <begin position="73"/>
        <end position="82"/>
    </location>
</feature>
<feature type="region of interest" description="Disordered" evidence="7">
    <location>
        <begin position="47"/>
        <end position="101"/>
    </location>
</feature>
<keyword evidence="6" id="KW-0862">Zinc</keyword>
<dbReference type="GO" id="GO:0008270">
    <property type="term" value="F:zinc ion binding"/>
    <property type="evidence" value="ECO:0007669"/>
    <property type="project" value="UniProtKB-KW"/>
</dbReference>
<feature type="domain" description="MBD" evidence="9">
    <location>
        <begin position="599"/>
        <end position="671"/>
    </location>
</feature>
<evidence type="ECO:0000313" key="11">
    <source>
        <dbReference type="Proteomes" id="UP001140949"/>
    </source>
</evidence>
<proteinExistence type="predicted"/>
<evidence type="ECO:0000256" key="3">
    <source>
        <dbReference type="ARBA" id="ARBA00023125"/>
    </source>
</evidence>
<dbReference type="InterPro" id="IPR013087">
    <property type="entry name" value="Znf_C2H2_type"/>
</dbReference>
<evidence type="ECO:0000256" key="6">
    <source>
        <dbReference type="PROSITE-ProRule" id="PRU00042"/>
    </source>
</evidence>
<dbReference type="SUPFAM" id="SSF54171">
    <property type="entry name" value="DNA-binding domain"/>
    <property type="match status" value="4"/>
</dbReference>
<evidence type="ECO:0000313" key="10">
    <source>
        <dbReference type="EMBL" id="KAJ6791894.1"/>
    </source>
</evidence>
<comment type="subcellular location">
    <subcellularLocation>
        <location evidence="1">Nucleus</location>
    </subcellularLocation>
</comment>
<feature type="domain" description="MBD" evidence="9">
    <location>
        <begin position="801"/>
        <end position="876"/>
    </location>
</feature>
<reference evidence="10" key="2">
    <citation type="submission" date="2023-04" db="EMBL/GenBank/DDBJ databases">
        <authorList>
            <person name="Bruccoleri R.E."/>
            <person name="Oakeley E.J."/>
            <person name="Faust A.-M."/>
            <person name="Dessus-Babus S."/>
            <person name="Altorfer M."/>
            <person name="Burckhardt D."/>
            <person name="Oertli M."/>
            <person name="Naumann U."/>
            <person name="Petersen F."/>
            <person name="Wong J."/>
        </authorList>
    </citation>
    <scope>NUCLEOTIDE SEQUENCE</scope>
    <source>
        <strain evidence="10">GSM-AAB239-AS_SAM_17_03QT</strain>
        <tissue evidence="10">Leaf</tissue>
    </source>
</reference>
<comment type="caution">
    <text evidence="10">The sequence shown here is derived from an EMBL/GenBank/DDBJ whole genome shotgun (WGS) entry which is preliminary data.</text>
</comment>
<dbReference type="SMART" id="SM00355">
    <property type="entry name" value="ZnF_C2H2"/>
    <property type="match status" value="2"/>
</dbReference>
<keyword evidence="2" id="KW-0805">Transcription regulation</keyword>
<dbReference type="Proteomes" id="UP001140949">
    <property type="component" value="Unassembled WGS sequence"/>
</dbReference>
<keyword evidence="6" id="KW-0863">Zinc-finger</keyword>
<dbReference type="InterPro" id="IPR037472">
    <property type="entry name" value="MBD8"/>
</dbReference>
<dbReference type="PANTHER" id="PTHR37701:SF17">
    <property type="entry name" value="METHYL BINDING DOMAIN117"/>
    <property type="match status" value="1"/>
</dbReference>
<dbReference type="PANTHER" id="PTHR37701">
    <property type="entry name" value="METHYL-CPG-BINDING DOMAIN-CONTAINING PROTEIN 8"/>
    <property type="match status" value="1"/>
</dbReference>
<keyword evidence="11" id="KW-1185">Reference proteome</keyword>
<feature type="compositionally biased region" description="Pro residues" evidence="7">
    <location>
        <begin position="83"/>
        <end position="96"/>
    </location>
</feature>
<evidence type="ECO:0000256" key="1">
    <source>
        <dbReference type="ARBA" id="ARBA00004123"/>
    </source>
</evidence>
<dbReference type="PROSITE" id="PS50982">
    <property type="entry name" value="MBD"/>
    <property type="match status" value="3"/>
</dbReference>
<feature type="domain" description="MBD" evidence="9">
    <location>
        <begin position="396"/>
        <end position="468"/>
    </location>
</feature>
<evidence type="ECO:0000259" key="9">
    <source>
        <dbReference type="PROSITE" id="PS50982"/>
    </source>
</evidence>
<evidence type="ECO:0000259" key="8">
    <source>
        <dbReference type="PROSITE" id="PS50157"/>
    </source>
</evidence>
<gene>
    <name evidence="10" type="ORF">M6B38_241840</name>
</gene>
<feature type="compositionally biased region" description="Polar residues" evidence="7">
    <location>
        <begin position="47"/>
        <end position="56"/>
    </location>
</feature>
<dbReference type="GO" id="GO:0005634">
    <property type="term" value="C:nucleus"/>
    <property type="evidence" value="ECO:0007669"/>
    <property type="project" value="UniProtKB-SubCell"/>
</dbReference>
<organism evidence="10 11">
    <name type="scientific">Iris pallida</name>
    <name type="common">Sweet iris</name>
    <dbReference type="NCBI Taxonomy" id="29817"/>
    <lineage>
        <taxon>Eukaryota</taxon>
        <taxon>Viridiplantae</taxon>
        <taxon>Streptophyta</taxon>
        <taxon>Embryophyta</taxon>
        <taxon>Tracheophyta</taxon>
        <taxon>Spermatophyta</taxon>
        <taxon>Magnoliopsida</taxon>
        <taxon>Liliopsida</taxon>
        <taxon>Asparagales</taxon>
        <taxon>Iridaceae</taxon>
        <taxon>Iridoideae</taxon>
        <taxon>Irideae</taxon>
        <taxon>Iris</taxon>
    </lineage>
</organism>
<keyword evidence="3" id="KW-0238">DNA-binding</keyword>
<keyword evidence="6" id="KW-0479">Metal-binding</keyword>
<evidence type="ECO:0000256" key="5">
    <source>
        <dbReference type="ARBA" id="ARBA00023242"/>
    </source>
</evidence>